<dbReference type="AlphaFoldDB" id="A0A328AM74"/>
<comment type="caution">
    <text evidence="6">The sequence shown here is derived from an EMBL/GenBank/DDBJ whole genome shotgun (WGS) entry which is preliminary data.</text>
</comment>
<evidence type="ECO:0000256" key="1">
    <source>
        <dbReference type="ARBA" id="ARBA00023015"/>
    </source>
</evidence>
<keyword evidence="2 4" id="KW-0238">DNA-binding</keyword>
<reference evidence="7" key="1">
    <citation type="submission" date="2018-05" db="EMBL/GenBank/DDBJ databases">
        <authorList>
            <person name="Li X."/>
        </authorList>
    </citation>
    <scope>NUCLEOTIDE SEQUENCE [LARGE SCALE GENOMIC DNA]</scope>
    <source>
        <strain evidence="7">LX32</strain>
    </source>
</reference>
<name>A0A328AM74_9CAUL</name>
<dbReference type="InterPro" id="IPR050109">
    <property type="entry name" value="HTH-type_TetR-like_transc_reg"/>
</dbReference>
<dbReference type="InterPro" id="IPR009057">
    <property type="entry name" value="Homeodomain-like_sf"/>
</dbReference>
<dbReference type="Pfam" id="PF00440">
    <property type="entry name" value="TetR_N"/>
    <property type="match status" value="1"/>
</dbReference>
<dbReference type="GO" id="GO:0003700">
    <property type="term" value="F:DNA-binding transcription factor activity"/>
    <property type="evidence" value="ECO:0007669"/>
    <property type="project" value="TreeGrafter"/>
</dbReference>
<dbReference type="PANTHER" id="PTHR30055">
    <property type="entry name" value="HTH-TYPE TRANSCRIPTIONAL REGULATOR RUTR"/>
    <property type="match status" value="1"/>
</dbReference>
<feature type="DNA-binding region" description="H-T-H motif" evidence="4">
    <location>
        <begin position="66"/>
        <end position="85"/>
    </location>
</feature>
<evidence type="ECO:0000256" key="3">
    <source>
        <dbReference type="ARBA" id="ARBA00023163"/>
    </source>
</evidence>
<proteinExistence type="predicted"/>
<evidence type="ECO:0000256" key="4">
    <source>
        <dbReference type="PROSITE-ProRule" id="PRU00335"/>
    </source>
</evidence>
<keyword evidence="7" id="KW-1185">Reference proteome</keyword>
<dbReference type="Proteomes" id="UP000249254">
    <property type="component" value="Unassembled WGS sequence"/>
</dbReference>
<dbReference type="Gene3D" id="1.10.357.10">
    <property type="entry name" value="Tetracycline Repressor, domain 2"/>
    <property type="match status" value="1"/>
</dbReference>
<dbReference type="PRINTS" id="PR00455">
    <property type="entry name" value="HTHTETR"/>
</dbReference>
<accession>A0A328AM74</accession>
<evidence type="ECO:0000313" key="7">
    <source>
        <dbReference type="Proteomes" id="UP000249254"/>
    </source>
</evidence>
<dbReference type="PROSITE" id="PS50977">
    <property type="entry name" value="HTH_TETR_2"/>
    <property type="match status" value="1"/>
</dbReference>
<evidence type="ECO:0000259" key="5">
    <source>
        <dbReference type="PROSITE" id="PS50977"/>
    </source>
</evidence>
<organism evidence="6 7">
    <name type="scientific">Phenylobacterium soli</name>
    <dbReference type="NCBI Taxonomy" id="2170551"/>
    <lineage>
        <taxon>Bacteria</taxon>
        <taxon>Pseudomonadati</taxon>
        <taxon>Pseudomonadota</taxon>
        <taxon>Alphaproteobacteria</taxon>
        <taxon>Caulobacterales</taxon>
        <taxon>Caulobacteraceae</taxon>
        <taxon>Phenylobacterium</taxon>
    </lineage>
</organism>
<dbReference type="SUPFAM" id="SSF48498">
    <property type="entry name" value="Tetracyclin repressor-like, C-terminal domain"/>
    <property type="match status" value="1"/>
</dbReference>
<dbReference type="Pfam" id="PF21597">
    <property type="entry name" value="TetR_C_43"/>
    <property type="match status" value="1"/>
</dbReference>
<feature type="domain" description="HTH tetR-type" evidence="5">
    <location>
        <begin position="44"/>
        <end position="103"/>
    </location>
</feature>
<dbReference type="GO" id="GO:0000976">
    <property type="term" value="F:transcription cis-regulatory region binding"/>
    <property type="evidence" value="ECO:0007669"/>
    <property type="project" value="TreeGrafter"/>
</dbReference>
<evidence type="ECO:0000313" key="6">
    <source>
        <dbReference type="EMBL" id="RAK54524.1"/>
    </source>
</evidence>
<dbReference type="OrthoDB" id="9795011at2"/>
<evidence type="ECO:0000256" key="2">
    <source>
        <dbReference type="ARBA" id="ARBA00023125"/>
    </source>
</evidence>
<dbReference type="PANTHER" id="PTHR30055:SF234">
    <property type="entry name" value="HTH-TYPE TRANSCRIPTIONAL REGULATOR BETI"/>
    <property type="match status" value="1"/>
</dbReference>
<dbReference type="InterPro" id="IPR049445">
    <property type="entry name" value="TetR_SbtR-like_C"/>
</dbReference>
<gene>
    <name evidence="6" type="ORF">DJ017_08320</name>
</gene>
<dbReference type="SUPFAM" id="SSF46689">
    <property type="entry name" value="Homeodomain-like"/>
    <property type="match status" value="1"/>
</dbReference>
<keyword evidence="3" id="KW-0804">Transcription</keyword>
<dbReference type="InterPro" id="IPR001647">
    <property type="entry name" value="HTH_TetR"/>
</dbReference>
<protein>
    <submittedName>
        <fullName evidence="6">TetR family transcriptional regulator</fullName>
    </submittedName>
</protein>
<dbReference type="InterPro" id="IPR036271">
    <property type="entry name" value="Tet_transcr_reg_TetR-rel_C_sf"/>
</dbReference>
<sequence>MTGSGVAAIRSGGCLRINTEVASVLQVQGRDVSERARKPRADSLRNREQLLEAAKAAFGADGADVALEEIARRAGVGIGTLYRHFPTRDALMAAVYRREVEQLSASAERLLAERSAKGGAGAALEAWLHLLVDYMATKRVIAPALQAGGEEGAQAYASAGPALSGAMERLVQAARAAGDIRPEISPQDLYRMLMGVAFGYDQPGWEASARRLIGVIMAGLKP</sequence>
<dbReference type="EMBL" id="QFYQ01000001">
    <property type="protein sequence ID" value="RAK54524.1"/>
    <property type="molecule type" value="Genomic_DNA"/>
</dbReference>
<keyword evidence="1" id="KW-0805">Transcription regulation</keyword>